<accession>A0ABQ7BR27</accession>
<proteinExistence type="predicted"/>
<comment type="caution">
    <text evidence="2">The sequence shown here is derived from an EMBL/GenBank/DDBJ whole genome shotgun (WGS) entry which is preliminary data.</text>
</comment>
<dbReference type="Proteomes" id="UP000266723">
    <property type="component" value="Unassembled WGS sequence"/>
</dbReference>
<name>A0ABQ7BR27_BRACR</name>
<gene>
    <name evidence="2" type="ORF">DY000_02040870</name>
</gene>
<evidence type="ECO:0000313" key="2">
    <source>
        <dbReference type="EMBL" id="KAF3534630.1"/>
    </source>
</evidence>
<dbReference type="EMBL" id="QGKV02001507">
    <property type="protein sequence ID" value="KAF3534630.1"/>
    <property type="molecule type" value="Genomic_DNA"/>
</dbReference>
<organism evidence="2 3">
    <name type="scientific">Brassica cretica</name>
    <name type="common">Mustard</name>
    <dbReference type="NCBI Taxonomy" id="69181"/>
    <lineage>
        <taxon>Eukaryota</taxon>
        <taxon>Viridiplantae</taxon>
        <taxon>Streptophyta</taxon>
        <taxon>Embryophyta</taxon>
        <taxon>Tracheophyta</taxon>
        <taxon>Spermatophyta</taxon>
        <taxon>Magnoliopsida</taxon>
        <taxon>eudicotyledons</taxon>
        <taxon>Gunneridae</taxon>
        <taxon>Pentapetalae</taxon>
        <taxon>rosids</taxon>
        <taxon>malvids</taxon>
        <taxon>Brassicales</taxon>
        <taxon>Brassicaceae</taxon>
        <taxon>Brassiceae</taxon>
        <taxon>Brassica</taxon>
    </lineage>
</organism>
<keyword evidence="1" id="KW-1133">Transmembrane helix</keyword>
<sequence>MYLFIYCECFVSGTYYDGCNWVNCFNNVAVNLPMLGLQKTLMEVRRDKLCFTVNANNITYLQQGANAVITEAVGTSAFAPFSSTQVEFYSNSNNLYKKKLLFLILMINFTKISFVPSLYSSSSALMLVHQDFVIS</sequence>
<feature type="transmembrane region" description="Helical" evidence="1">
    <location>
        <begin position="100"/>
        <end position="119"/>
    </location>
</feature>
<reference evidence="2 3" key="1">
    <citation type="journal article" date="2020" name="BMC Genomics">
        <title>Intraspecific diversification of the crop wild relative Brassica cretica Lam. using demographic model selection.</title>
        <authorList>
            <person name="Kioukis A."/>
            <person name="Michalopoulou V.A."/>
            <person name="Briers L."/>
            <person name="Pirintsos S."/>
            <person name="Studholme D.J."/>
            <person name="Pavlidis P."/>
            <person name="Sarris P.F."/>
        </authorList>
    </citation>
    <scope>NUCLEOTIDE SEQUENCE [LARGE SCALE GENOMIC DNA]</scope>
    <source>
        <strain evidence="3">cv. PFS-1207/04</strain>
    </source>
</reference>
<keyword evidence="1" id="KW-0472">Membrane</keyword>
<protein>
    <submittedName>
        <fullName evidence="2">Uncharacterized protein</fullName>
    </submittedName>
</protein>
<evidence type="ECO:0000256" key="1">
    <source>
        <dbReference type="SAM" id="Phobius"/>
    </source>
</evidence>
<keyword evidence="1" id="KW-0812">Transmembrane</keyword>
<keyword evidence="3" id="KW-1185">Reference proteome</keyword>
<evidence type="ECO:0000313" key="3">
    <source>
        <dbReference type="Proteomes" id="UP000266723"/>
    </source>
</evidence>